<dbReference type="TAIR" id="AT3G52500"/>
<evidence type="ECO:0000256" key="1">
    <source>
        <dbReference type="ARBA" id="ARBA00022670"/>
    </source>
</evidence>
<organism evidence="4">
    <name type="scientific">Arabidopsis thaliana</name>
    <name type="common">Mouse-ear cress</name>
    <dbReference type="NCBI Taxonomy" id="3702"/>
    <lineage>
        <taxon>Eukaryota</taxon>
        <taxon>Viridiplantae</taxon>
        <taxon>Streptophyta</taxon>
        <taxon>Embryophyta</taxon>
        <taxon>Tracheophyta</taxon>
        <taxon>Spermatophyta</taxon>
        <taxon>Magnoliopsida</taxon>
        <taxon>eudicotyledons</taxon>
        <taxon>Gunneridae</taxon>
        <taxon>Pentapetalae</taxon>
        <taxon>rosids</taxon>
        <taxon>malvids</taxon>
        <taxon>Brassicales</taxon>
        <taxon>Brassicaceae</taxon>
        <taxon>Camelineae</taxon>
        <taxon>Arabidopsis</taxon>
    </lineage>
</organism>
<dbReference type="Pfam" id="PF14541">
    <property type="entry name" value="TAXi_C"/>
    <property type="match status" value="1"/>
</dbReference>
<dbReference type="MEROPS" id="A01.A47"/>
<dbReference type="GO" id="GO:0009505">
    <property type="term" value="C:plant-type cell wall"/>
    <property type="evidence" value="ECO:0007005"/>
    <property type="project" value="TAIR"/>
</dbReference>
<dbReference type="PROSITE" id="PS51767">
    <property type="entry name" value="PEPTIDASE_A1"/>
    <property type="match status" value="1"/>
</dbReference>
<dbReference type="ExpressionAtlas" id="Q940U1">
    <property type="expression patterns" value="baseline and differential"/>
</dbReference>
<dbReference type="Gene3D" id="2.40.70.10">
    <property type="entry name" value="Acid Proteases"/>
    <property type="match status" value="1"/>
</dbReference>
<dbReference type="SUPFAM" id="SSF50630">
    <property type="entry name" value="Acid proteases"/>
    <property type="match status" value="1"/>
</dbReference>
<sequence length="110" mass="12039">MSNYTREKDLEKETGLGPCFNISGKGDVTVPELIFEFKGGAKLELPLSNYFTFVGNTDTVCLTVVSDKTVNPSGGTGPAIILGSFQQQNYLVEYDLENDRFGFAKKKCSP</sequence>
<dbReference type="InterPro" id="IPR033121">
    <property type="entry name" value="PEPTIDASE_A1"/>
</dbReference>
<dbReference type="GO" id="GO:0008233">
    <property type="term" value="F:peptidase activity"/>
    <property type="evidence" value="ECO:0007669"/>
    <property type="project" value="UniProtKB-KW"/>
</dbReference>
<name>Q940U1_ARATH</name>
<dbReference type="GO" id="GO:0006508">
    <property type="term" value="P:proteolysis"/>
    <property type="evidence" value="ECO:0007669"/>
    <property type="project" value="UniProtKB-KW"/>
</dbReference>
<keyword evidence="2" id="KW-0378">Hydrolase</keyword>
<dbReference type="InterPro" id="IPR051708">
    <property type="entry name" value="Plant_Aspart_Prot_A1"/>
</dbReference>
<evidence type="ECO:0000256" key="2">
    <source>
        <dbReference type="ARBA" id="ARBA00022801"/>
    </source>
</evidence>
<proteinExistence type="evidence at transcript level"/>
<reference evidence="4" key="1">
    <citation type="submission" date="2001-08" db="EMBL/GenBank/DDBJ databases">
        <title>Arabidopsis cDNA clones.</title>
        <authorList>
            <person name="Shinn P."/>
            <person name="Chen H."/>
            <person name="Cheuk R."/>
            <person name="Kim C.J."/>
            <person name="Koesema E."/>
            <person name="Meyers M.C."/>
            <person name="Banh J."/>
            <person name="Bowser L."/>
            <person name="Carninci P."/>
            <person name="Dale J.M."/>
            <person name="Goldsmith A.D."/>
            <person name="Hayashizaki Y."/>
            <person name="Ishida J."/>
            <person name="Jiang P.X."/>
            <person name="Jones T."/>
            <person name="Kamiya A."/>
            <person name="Karlin-Neumann G."/>
            <person name="Kawai J."/>
            <person name="Lam B."/>
            <person name="Lee J.M."/>
            <person name="Lin J."/>
            <person name="Liu S.X."/>
            <person name="Miranda M."/>
            <person name="Narusaka M."/>
            <person name="Nguyen M."/>
            <person name="Onodera C.S."/>
            <person name="Palm C.J."/>
            <person name="Pham P.K."/>
            <person name="Quach H.L."/>
            <person name="Sakurai T."/>
            <person name="Satou M."/>
            <person name="Seki M."/>
            <person name="Southwick A."/>
            <person name="Tang C.C."/>
            <person name="Toriumi M."/>
            <person name="Yamada K."/>
            <person name="Yamamura Y."/>
            <person name="Yu G."/>
            <person name="Yu S."/>
            <person name="Shinozaki K."/>
            <person name="Davis R.W."/>
            <person name="Theologis A."/>
            <person name="Ecker J.R."/>
        </authorList>
    </citation>
    <scope>NUCLEOTIDE SEQUENCE</scope>
</reference>
<accession>Q940U1</accession>
<dbReference type="InterPro" id="IPR021109">
    <property type="entry name" value="Peptidase_aspartic_dom_sf"/>
</dbReference>
<dbReference type="PANTHER" id="PTHR47967:SF36">
    <property type="entry name" value="PEPTIDASE A1 DOMAIN-CONTAINING PROTEIN"/>
    <property type="match status" value="1"/>
</dbReference>
<protein>
    <submittedName>
        <fullName evidence="4">AT3g52500/F22O6_120</fullName>
    </submittedName>
</protein>
<feature type="domain" description="Peptidase A1" evidence="3">
    <location>
        <begin position="1"/>
        <end position="104"/>
    </location>
</feature>
<dbReference type="InterPro" id="IPR032799">
    <property type="entry name" value="TAXi_C"/>
</dbReference>
<dbReference type="AlphaFoldDB" id="Q940U1"/>
<evidence type="ECO:0000259" key="3">
    <source>
        <dbReference type="PROSITE" id="PS51767"/>
    </source>
</evidence>
<dbReference type="EMBL" id="AY052693">
    <property type="protein sequence ID" value="AAK96597.1"/>
    <property type="molecule type" value="mRNA"/>
</dbReference>
<evidence type="ECO:0000313" key="4">
    <source>
        <dbReference type="EMBL" id="AAK96597.1"/>
    </source>
</evidence>
<keyword evidence="1" id="KW-0645">Protease</keyword>
<dbReference type="PANTHER" id="PTHR47967">
    <property type="entry name" value="OS07G0603500 PROTEIN-RELATED"/>
    <property type="match status" value="1"/>
</dbReference>